<reference evidence="10 11" key="1">
    <citation type="journal article" date="2015" name="Nature">
        <title>rRNA introns, odd ribosomes, and small enigmatic genomes across a large radiation of phyla.</title>
        <authorList>
            <person name="Brown C.T."/>
            <person name="Hug L.A."/>
            <person name="Thomas B.C."/>
            <person name="Sharon I."/>
            <person name="Castelle C.J."/>
            <person name="Singh A."/>
            <person name="Wilkins M.J."/>
            <person name="Williams K.H."/>
            <person name="Banfield J.F."/>
        </authorList>
    </citation>
    <scope>NUCLEOTIDE SEQUENCE [LARGE SCALE GENOMIC DNA]</scope>
</reference>
<feature type="transmembrane region" description="Helical" evidence="8">
    <location>
        <begin position="319"/>
        <end position="339"/>
    </location>
</feature>
<dbReference type="PATRIC" id="fig|1618478.3.peg.396"/>
<keyword evidence="3" id="KW-0328">Glycosyltransferase</keyword>
<comment type="subcellular location">
    <subcellularLocation>
        <location evidence="1">Cell membrane</location>
        <topology evidence="1">Multi-pass membrane protein</topology>
    </subcellularLocation>
</comment>
<evidence type="ECO:0000256" key="7">
    <source>
        <dbReference type="ARBA" id="ARBA00023136"/>
    </source>
</evidence>
<evidence type="ECO:0000313" key="10">
    <source>
        <dbReference type="EMBL" id="KKP73059.1"/>
    </source>
</evidence>
<evidence type="ECO:0000256" key="5">
    <source>
        <dbReference type="ARBA" id="ARBA00022692"/>
    </source>
</evidence>
<dbReference type="EMBL" id="LBQC01000009">
    <property type="protein sequence ID" value="KKP73059.1"/>
    <property type="molecule type" value="Genomic_DNA"/>
</dbReference>
<feature type="transmembrane region" description="Helical" evidence="8">
    <location>
        <begin position="345"/>
        <end position="364"/>
    </location>
</feature>
<dbReference type="InterPro" id="IPR038731">
    <property type="entry name" value="RgtA/B/C-like"/>
</dbReference>
<feature type="domain" description="Glycosyltransferase RgtA/B/C/D-like" evidence="9">
    <location>
        <begin position="76"/>
        <end position="232"/>
    </location>
</feature>
<evidence type="ECO:0000313" key="11">
    <source>
        <dbReference type="Proteomes" id="UP000034457"/>
    </source>
</evidence>
<evidence type="ECO:0000256" key="3">
    <source>
        <dbReference type="ARBA" id="ARBA00022676"/>
    </source>
</evidence>
<keyword evidence="6 8" id="KW-1133">Transmembrane helix</keyword>
<keyword evidence="4" id="KW-0808">Transferase</keyword>
<accession>A0A0G0BUG2</accession>
<evidence type="ECO:0000259" key="9">
    <source>
        <dbReference type="Pfam" id="PF13231"/>
    </source>
</evidence>
<dbReference type="PANTHER" id="PTHR33908:SF11">
    <property type="entry name" value="MEMBRANE PROTEIN"/>
    <property type="match status" value="1"/>
</dbReference>
<dbReference type="Proteomes" id="UP000034457">
    <property type="component" value="Unassembled WGS sequence"/>
</dbReference>
<comment type="caution">
    <text evidence="10">The sequence shown here is derived from an EMBL/GenBank/DDBJ whole genome shotgun (WGS) entry which is preliminary data.</text>
</comment>
<dbReference type="GO" id="GO:0005886">
    <property type="term" value="C:plasma membrane"/>
    <property type="evidence" value="ECO:0007669"/>
    <property type="project" value="UniProtKB-SubCell"/>
</dbReference>
<keyword evidence="2" id="KW-1003">Cell membrane</keyword>
<evidence type="ECO:0000256" key="8">
    <source>
        <dbReference type="SAM" id="Phobius"/>
    </source>
</evidence>
<protein>
    <recommendedName>
        <fullName evidence="9">Glycosyltransferase RgtA/B/C/D-like domain-containing protein</fullName>
    </recommendedName>
</protein>
<dbReference type="Pfam" id="PF13231">
    <property type="entry name" value="PMT_2"/>
    <property type="match status" value="1"/>
</dbReference>
<feature type="transmembrane region" description="Helical" evidence="8">
    <location>
        <begin position="101"/>
        <end position="119"/>
    </location>
</feature>
<feature type="transmembrane region" description="Helical" evidence="8">
    <location>
        <begin position="294"/>
        <end position="310"/>
    </location>
</feature>
<feature type="transmembrane region" description="Helical" evidence="8">
    <location>
        <begin position="139"/>
        <end position="161"/>
    </location>
</feature>
<evidence type="ECO:0000256" key="1">
    <source>
        <dbReference type="ARBA" id="ARBA00004651"/>
    </source>
</evidence>
<dbReference type="GO" id="GO:0016763">
    <property type="term" value="F:pentosyltransferase activity"/>
    <property type="evidence" value="ECO:0007669"/>
    <property type="project" value="TreeGrafter"/>
</dbReference>
<dbReference type="GO" id="GO:0009103">
    <property type="term" value="P:lipopolysaccharide biosynthetic process"/>
    <property type="evidence" value="ECO:0007669"/>
    <property type="project" value="UniProtKB-ARBA"/>
</dbReference>
<evidence type="ECO:0000256" key="2">
    <source>
        <dbReference type="ARBA" id="ARBA00022475"/>
    </source>
</evidence>
<keyword evidence="7 8" id="KW-0472">Membrane</keyword>
<feature type="transmembrane region" description="Helical" evidence="8">
    <location>
        <begin position="376"/>
        <end position="395"/>
    </location>
</feature>
<feature type="transmembrane region" description="Helical" evidence="8">
    <location>
        <begin position="191"/>
        <end position="209"/>
    </location>
</feature>
<sequence>MINKLNNNKLLFFLFSFILLIGFLVRVWNISSNPAGFFADEASFEYNAYKILKTGKDEFGVSFPVYFKAFGEYKNPVYIYSAVPVVMIFGLSELSIRMTSLIYGLAAIIILYFLAKELFNQEIGLISAFFLAISPWHIHFSRFGFEVITTPFWVSLSILLLIKSIKNFKFYPYAIISLILSFLTYNPPKIYLLPLYISFLIIFFDKTKFWFKSLKFWIFNFLGVIILLILIWPYLINGGFFERWNQVKMTSMTFQNILTAYLNHFSPVFLFKSGEIDFPGSFITRTSIRGIGELYWFQLPLIIISLFSLIKNGRFKKSMFFIISFLIIYPISSMFTIVTPSATRSIIGVIPFQIISAAGFYYIFSYFKKGANFKKYIFALLSLIVVISSLCKFIYKLSEYPNYSADYWGWQYGPKEIITYFKTQSDKYDELYMTGSFNAPEIFLKFYDSNNLCSNCYIGGPDRLNTQKKQLFAVRSEELKEVKWPYKIKKTIDYPNKNKAYYLIDNEIF</sequence>
<dbReference type="InterPro" id="IPR050297">
    <property type="entry name" value="LipidA_mod_glycosyltrf_83"/>
</dbReference>
<evidence type="ECO:0000256" key="6">
    <source>
        <dbReference type="ARBA" id="ARBA00022989"/>
    </source>
</evidence>
<gene>
    <name evidence="10" type="ORF">UR68_C0009G0004</name>
</gene>
<keyword evidence="5 8" id="KW-0812">Transmembrane</keyword>
<organism evidence="10 11">
    <name type="scientific">Candidatus Roizmanbacteria bacterium GW2011_GWA2_35_19</name>
    <dbReference type="NCBI Taxonomy" id="1618478"/>
    <lineage>
        <taxon>Bacteria</taxon>
        <taxon>Candidatus Roizmaniibacteriota</taxon>
    </lineage>
</organism>
<dbReference type="STRING" id="1618478.UR68_C0009G0004"/>
<dbReference type="AlphaFoldDB" id="A0A0G0BUG2"/>
<dbReference type="PANTHER" id="PTHR33908">
    <property type="entry name" value="MANNOSYLTRANSFERASE YKCB-RELATED"/>
    <property type="match status" value="1"/>
</dbReference>
<evidence type="ECO:0000256" key="4">
    <source>
        <dbReference type="ARBA" id="ARBA00022679"/>
    </source>
</evidence>
<name>A0A0G0BUG2_9BACT</name>
<proteinExistence type="predicted"/>
<feature type="transmembrane region" description="Helical" evidence="8">
    <location>
        <begin position="77"/>
        <end position="94"/>
    </location>
</feature>
<feature type="transmembrane region" description="Helical" evidence="8">
    <location>
        <begin position="216"/>
        <end position="235"/>
    </location>
</feature>